<comment type="caution">
    <text evidence="3">The sequence shown here is derived from an EMBL/GenBank/DDBJ whole genome shotgun (WGS) entry which is preliminary data.</text>
</comment>
<evidence type="ECO:0000313" key="3">
    <source>
        <dbReference type="EMBL" id="PWY82238.1"/>
    </source>
</evidence>
<dbReference type="STRING" id="1448321.A0A317WB41"/>
<dbReference type="GO" id="GO:0070072">
    <property type="term" value="P:vacuolar proton-transporting V-type ATPase complex assembly"/>
    <property type="evidence" value="ECO:0007669"/>
    <property type="project" value="InterPro"/>
</dbReference>
<evidence type="ECO:0000256" key="1">
    <source>
        <dbReference type="ARBA" id="ARBA00093634"/>
    </source>
</evidence>
<dbReference type="GO" id="GO:1990871">
    <property type="term" value="C:Vma12-Vma22 assembly complex"/>
    <property type="evidence" value="ECO:0007669"/>
    <property type="project" value="TreeGrafter"/>
</dbReference>
<gene>
    <name evidence="3" type="ORF">BO70DRAFT_387311</name>
</gene>
<dbReference type="Proteomes" id="UP000247233">
    <property type="component" value="Unassembled WGS sequence"/>
</dbReference>
<dbReference type="EMBL" id="MSFL01000012">
    <property type="protein sequence ID" value="PWY82238.1"/>
    <property type="molecule type" value="Genomic_DNA"/>
</dbReference>
<feature type="compositionally biased region" description="Acidic residues" evidence="2">
    <location>
        <begin position="171"/>
        <end position="180"/>
    </location>
</feature>
<feature type="region of interest" description="Disordered" evidence="2">
    <location>
        <begin position="1"/>
        <end position="36"/>
    </location>
</feature>
<reference evidence="3 4" key="1">
    <citation type="submission" date="2016-12" db="EMBL/GenBank/DDBJ databases">
        <title>The genomes of Aspergillus section Nigri reveals drivers in fungal speciation.</title>
        <authorList>
            <consortium name="DOE Joint Genome Institute"/>
            <person name="Vesth T.C."/>
            <person name="Nybo J."/>
            <person name="Theobald S."/>
            <person name="Brandl J."/>
            <person name="Frisvad J.C."/>
            <person name="Nielsen K.F."/>
            <person name="Lyhne E.K."/>
            <person name="Kogle M.E."/>
            <person name="Kuo A."/>
            <person name="Riley R."/>
            <person name="Clum A."/>
            <person name="Nolan M."/>
            <person name="Lipzen A."/>
            <person name="Salamov A."/>
            <person name="Henrissat B."/>
            <person name="Wiebenga A."/>
            <person name="De Vries R.P."/>
            <person name="Grigoriev I.V."/>
            <person name="Mortensen U.H."/>
            <person name="Andersen M.R."/>
            <person name="Baker S.E."/>
        </authorList>
    </citation>
    <scope>NUCLEOTIDE SEQUENCE [LARGE SCALE GENOMIC DNA]</scope>
    <source>
        <strain evidence="3 4">CBS 117.55</strain>
    </source>
</reference>
<keyword evidence="4" id="KW-1185">Reference proteome</keyword>
<name>A0A317WB41_9EURO</name>
<dbReference type="Pfam" id="PF21730">
    <property type="entry name" value="Vma22_CCDC115"/>
    <property type="match status" value="2"/>
</dbReference>
<proteinExistence type="predicted"/>
<protein>
    <recommendedName>
        <fullName evidence="1">Vacuolar ATPase assembly protein VMA22</fullName>
    </recommendedName>
</protein>
<dbReference type="GO" id="GO:0051082">
    <property type="term" value="F:unfolded protein binding"/>
    <property type="evidence" value="ECO:0007669"/>
    <property type="project" value="TreeGrafter"/>
</dbReference>
<dbReference type="OrthoDB" id="408631at2759"/>
<dbReference type="InterPro" id="IPR040357">
    <property type="entry name" value="Vma22/CCDC115"/>
</dbReference>
<organism evidence="3 4">
    <name type="scientific">Aspergillus heteromorphus CBS 117.55</name>
    <dbReference type="NCBI Taxonomy" id="1448321"/>
    <lineage>
        <taxon>Eukaryota</taxon>
        <taxon>Fungi</taxon>
        <taxon>Dikarya</taxon>
        <taxon>Ascomycota</taxon>
        <taxon>Pezizomycotina</taxon>
        <taxon>Eurotiomycetes</taxon>
        <taxon>Eurotiomycetidae</taxon>
        <taxon>Eurotiales</taxon>
        <taxon>Aspergillaceae</taxon>
        <taxon>Aspergillus</taxon>
        <taxon>Aspergillus subgen. Circumdati</taxon>
    </lineage>
</organism>
<dbReference type="PANTHER" id="PTHR31996:SF2">
    <property type="entry name" value="COILED-COIL DOMAIN-CONTAINING PROTEIN 115"/>
    <property type="match status" value="1"/>
</dbReference>
<feature type="compositionally biased region" description="Pro residues" evidence="2">
    <location>
        <begin position="1"/>
        <end position="16"/>
    </location>
</feature>
<feature type="region of interest" description="Disordered" evidence="2">
    <location>
        <begin position="164"/>
        <end position="233"/>
    </location>
</feature>
<evidence type="ECO:0000313" key="4">
    <source>
        <dbReference type="Proteomes" id="UP000247233"/>
    </source>
</evidence>
<dbReference type="GeneID" id="37068142"/>
<dbReference type="AlphaFoldDB" id="A0A317WB41"/>
<evidence type="ECO:0000256" key="2">
    <source>
        <dbReference type="SAM" id="MobiDB-lite"/>
    </source>
</evidence>
<feature type="compositionally biased region" description="Polar residues" evidence="2">
    <location>
        <begin position="202"/>
        <end position="213"/>
    </location>
</feature>
<dbReference type="PANTHER" id="PTHR31996">
    <property type="entry name" value="COILED-COIL DOMAIN-CONTAINING PROTEIN 115"/>
    <property type="match status" value="1"/>
</dbReference>
<sequence length="292" mass="32569">MAQIPTPPASRSPTPAPESDAGLKQSQPQPPVADSSTDLLQSLDSLLERYLHLLDQHQKLQAELGSQLSSGFLSLAQANYTCPPGRHYGADYYDERMKATKRVWVWPCRLYKNQPIANPCELIRTLEPPSHLIDGHHTLQTEGSLETDSADAKAKPIFAVESVTIKHPEHEGEEETEAEADEKTESDTGSSQEDPSRREESTQTGESVTTAEDQAQPDVDAHAKPRRPKKKFRSSDPIHWYGILVPPYLRSAQKTFTTAVEGRLPELASVVVEMQMVEKEVTRVRRELGRVE</sequence>
<accession>A0A317WB41</accession>
<dbReference type="RefSeq" id="XP_025399503.1">
    <property type="nucleotide sequence ID" value="XM_025545905.1"/>
</dbReference>
<dbReference type="VEuPathDB" id="FungiDB:BO70DRAFT_387311"/>